<dbReference type="EMBL" id="CP069040">
    <property type="protein sequence ID" value="QRD04970.1"/>
    <property type="molecule type" value="Genomic_DNA"/>
</dbReference>
<name>A0A7U2I7I0_PHANO</name>
<dbReference type="SUPFAM" id="SSF51905">
    <property type="entry name" value="FAD/NAD(P)-binding domain"/>
    <property type="match status" value="1"/>
</dbReference>
<dbReference type="InterPro" id="IPR050641">
    <property type="entry name" value="RIFMO-like"/>
</dbReference>
<dbReference type="Gene3D" id="3.30.9.10">
    <property type="entry name" value="D-Amino Acid Oxidase, subunit A, domain 2"/>
    <property type="match status" value="1"/>
</dbReference>
<dbReference type="GO" id="GO:0071949">
    <property type="term" value="F:FAD binding"/>
    <property type="evidence" value="ECO:0007669"/>
    <property type="project" value="InterPro"/>
</dbReference>
<reference evidence="7" key="1">
    <citation type="journal article" date="2021" name="BMC Genomics">
        <title>Chromosome-level genome assembly and manually-curated proteome of model necrotroph Parastagonospora nodorum Sn15 reveals a genome-wide trove of candidate effector homologs, and redundancy of virulence-related functions within an accessory chromosome.</title>
        <authorList>
            <person name="Bertazzoni S."/>
            <person name="Jones D.A.B."/>
            <person name="Phan H.T."/>
            <person name="Tan K.-C."/>
            <person name="Hane J.K."/>
        </authorList>
    </citation>
    <scope>NUCLEOTIDE SEQUENCE [LARGE SCALE GENOMIC DNA]</scope>
    <source>
        <strain evidence="7">SN15 / ATCC MYA-4574 / FGSC 10173)</strain>
    </source>
</reference>
<dbReference type="PRINTS" id="PR00420">
    <property type="entry name" value="RNGMNOXGNASE"/>
</dbReference>
<feature type="transmembrane region" description="Helical" evidence="4">
    <location>
        <begin position="12"/>
        <end position="33"/>
    </location>
</feature>
<keyword evidence="1" id="KW-0285">Flavoprotein</keyword>
<dbReference type="InterPro" id="IPR002938">
    <property type="entry name" value="FAD-bd"/>
</dbReference>
<dbReference type="OrthoDB" id="2096480at2759"/>
<evidence type="ECO:0000313" key="7">
    <source>
        <dbReference type="Proteomes" id="UP000663193"/>
    </source>
</evidence>
<dbReference type="PANTHER" id="PTHR43004:SF21">
    <property type="entry name" value="FAD-BINDING DOMAIN-CONTAINING PROTEIN-RELATED"/>
    <property type="match status" value="1"/>
</dbReference>
<dbReference type="Pfam" id="PF21274">
    <property type="entry name" value="Rng_hyd_C"/>
    <property type="match status" value="1"/>
</dbReference>
<keyword evidence="3" id="KW-0560">Oxidoreductase</keyword>
<dbReference type="Proteomes" id="UP000663193">
    <property type="component" value="Chromosome 18"/>
</dbReference>
<dbReference type="Pfam" id="PF01494">
    <property type="entry name" value="FAD_binding_3"/>
    <property type="match status" value="1"/>
</dbReference>
<proteinExistence type="predicted"/>
<gene>
    <name evidence="6" type="ORF">JI435_108890</name>
</gene>
<evidence type="ECO:0000256" key="4">
    <source>
        <dbReference type="SAM" id="Phobius"/>
    </source>
</evidence>
<accession>A0A7U2I7I0</accession>
<dbReference type="AlphaFoldDB" id="A0A7U2I7I0"/>
<evidence type="ECO:0000256" key="1">
    <source>
        <dbReference type="ARBA" id="ARBA00022630"/>
    </source>
</evidence>
<dbReference type="GO" id="GO:0016709">
    <property type="term" value="F:oxidoreductase activity, acting on paired donors, with incorporation or reduction of molecular oxygen, NAD(P)H as one donor, and incorporation of one atom of oxygen"/>
    <property type="evidence" value="ECO:0007669"/>
    <property type="project" value="UniProtKB-ARBA"/>
</dbReference>
<sequence>MSPNSQPVQEVLPAGTVLIVGGGPVGLALATVLSHHNVRSLLLERNETTTRWPKVDLTNPRTMEMFRRLGLADELRARGVPSHFPFTVLISSGLGNEKALTKWQLPSVDEYRAQIKASNDGSQPRESWQRISLIVFEAWMKELCVKNEMIDARFGWKVESIEERDGRVRTVASCSKTGATTEILSDYAVGCDGASSKVRKSLGIQLDGGPLRGQVLLVHFKSKDLTRLHAQGYFWHIFFVREPGVYSGALIAQDEVDQWTIHYSLPLDTDTSKIGSEEAVYTVLGGLKGRYEIKIDEILVRSVWRPNIAVAQTWTSPGQRVFLAGDAAHQNVPTGGYGMNTGIADAYNLGWKLAAAMQYGGAGLLRSYDSERIPVAVRVMQHSKAHTKVHTSITQFFQGVDPHVIDRPTEDGVALRKRVHEYYQKNDGEHKHKGIEMGYIYESEILQTPGSGSKPVWQEYEYIPSTWPGNRAPHVFLTDGSAIFDHFGKDWTLVSFIDNIEDHSVKLLLDAANTLRIPVKHVDISGERHARKVWQRDLVLVRPDEHVAWRADSIQDLIEAQRILEVAVGLRPAENGVENASNRVWDMSTSVADVEASANEHIRDFIAKL</sequence>
<keyword evidence="4" id="KW-0812">Transmembrane</keyword>
<evidence type="ECO:0000256" key="2">
    <source>
        <dbReference type="ARBA" id="ARBA00022827"/>
    </source>
</evidence>
<evidence type="ECO:0000256" key="3">
    <source>
        <dbReference type="ARBA" id="ARBA00023002"/>
    </source>
</evidence>
<keyword evidence="7" id="KW-1185">Reference proteome</keyword>
<organism evidence="6 7">
    <name type="scientific">Phaeosphaeria nodorum (strain SN15 / ATCC MYA-4574 / FGSC 10173)</name>
    <name type="common">Glume blotch fungus</name>
    <name type="synonym">Parastagonospora nodorum</name>
    <dbReference type="NCBI Taxonomy" id="321614"/>
    <lineage>
        <taxon>Eukaryota</taxon>
        <taxon>Fungi</taxon>
        <taxon>Dikarya</taxon>
        <taxon>Ascomycota</taxon>
        <taxon>Pezizomycotina</taxon>
        <taxon>Dothideomycetes</taxon>
        <taxon>Pleosporomycetidae</taxon>
        <taxon>Pleosporales</taxon>
        <taxon>Pleosporineae</taxon>
        <taxon>Phaeosphaeriaceae</taxon>
        <taxon>Parastagonospora</taxon>
    </lineage>
</organism>
<dbReference type="InterPro" id="IPR036188">
    <property type="entry name" value="FAD/NAD-bd_sf"/>
</dbReference>
<dbReference type="Gene3D" id="3.50.50.60">
    <property type="entry name" value="FAD/NAD(P)-binding domain"/>
    <property type="match status" value="1"/>
</dbReference>
<evidence type="ECO:0000259" key="5">
    <source>
        <dbReference type="Pfam" id="PF01494"/>
    </source>
</evidence>
<evidence type="ECO:0000313" key="6">
    <source>
        <dbReference type="EMBL" id="QRD04970.1"/>
    </source>
</evidence>
<feature type="domain" description="FAD-binding" evidence="5">
    <location>
        <begin position="16"/>
        <end position="382"/>
    </location>
</feature>
<keyword evidence="4" id="KW-1133">Transmembrane helix</keyword>
<dbReference type="Gene3D" id="3.40.30.120">
    <property type="match status" value="1"/>
</dbReference>
<keyword evidence="2" id="KW-0274">FAD</keyword>
<dbReference type="VEuPathDB" id="FungiDB:JI435_108890"/>
<keyword evidence="4" id="KW-0472">Membrane</keyword>
<protein>
    <recommendedName>
        <fullName evidence="5">FAD-binding domain-containing protein</fullName>
    </recommendedName>
</protein>
<dbReference type="PANTHER" id="PTHR43004">
    <property type="entry name" value="TRK SYSTEM POTASSIUM UPTAKE PROTEIN"/>
    <property type="match status" value="1"/>
</dbReference>